<dbReference type="AlphaFoldDB" id="A0A2N3PT79"/>
<sequence>MAADQRVRTGDSLISFDMDALAHRAKSLLISLIVLGEDFQMTPIVAGRPHRLR</sequence>
<protein>
    <submittedName>
        <fullName evidence="1">Uncharacterized protein</fullName>
    </submittedName>
</protein>
<comment type="caution">
    <text evidence="1">The sequence shown here is derived from an EMBL/GenBank/DDBJ whole genome shotgun (WGS) entry which is preliminary data.</text>
</comment>
<evidence type="ECO:0000313" key="2">
    <source>
        <dbReference type="Proteomes" id="UP000233293"/>
    </source>
</evidence>
<name>A0A2N3PT79_9PROT</name>
<gene>
    <name evidence="1" type="ORF">CWS72_15130</name>
</gene>
<keyword evidence="2" id="KW-1185">Reference proteome</keyword>
<dbReference type="Proteomes" id="UP000233293">
    <property type="component" value="Unassembled WGS sequence"/>
</dbReference>
<accession>A0A2N3PT79</accession>
<organism evidence="1 2">
    <name type="scientific">Telmatospirillum siberiense</name>
    <dbReference type="NCBI Taxonomy" id="382514"/>
    <lineage>
        <taxon>Bacteria</taxon>
        <taxon>Pseudomonadati</taxon>
        <taxon>Pseudomonadota</taxon>
        <taxon>Alphaproteobacteria</taxon>
        <taxon>Rhodospirillales</taxon>
        <taxon>Rhodospirillaceae</taxon>
        <taxon>Telmatospirillum</taxon>
    </lineage>
</organism>
<reference evidence="2" key="1">
    <citation type="submission" date="2017-12" db="EMBL/GenBank/DDBJ databases">
        <title>Draft genome sequence of Telmatospirillum siberiense 26-4b1T, an acidotolerant peatland alphaproteobacterium potentially involved in sulfur cycling.</title>
        <authorList>
            <person name="Hausmann B."/>
            <person name="Pjevac P."/>
            <person name="Schreck K."/>
            <person name="Herbold C.W."/>
            <person name="Daims H."/>
            <person name="Wagner M."/>
            <person name="Pester M."/>
            <person name="Loy A."/>
        </authorList>
    </citation>
    <scope>NUCLEOTIDE SEQUENCE [LARGE SCALE GENOMIC DNA]</scope>
    <source>
        <strain evidence="2">26-4b1</strain>
    </source>
</reference>
<evidence type="ECO:0000313" key="1">
    <source>
        <dbReference type="EMBL" id="PKU23613.1"/>
    </source>
</evidence>
<dbReference type="EMBL" id="PIUM01000018">
    <property type="protein sequence ID" value="PKU23613.1"/>
    <property type="molecule type" value="Genomic_DNA"/>
</dbReference>
<proteinExistence type="predicted"/>